<organism evidence="2 3">
    <name type="scientific">Novimethylophilus kurashikiensis</name>
    <dbReference type="NCBI Taxonomy" id="1825523"/>
    <lineage>
        <taxon>Bacteria</taxon>
        <taxon>Pseudomonadati</taxon>
        <taxon>Pseudomonadota</taxon>
        <taxon>Betaproteobacteria</taxon>
        <taxon>Nitrosomonadales</taxon>
        <taxon>Methylophilaceae</taxon>
        <taxon>Novimethylophilus</taxon>
    </lineage>
</organism>
<comment type="caution">
    <text evidence="2">The sequence shown here is derived from an EMBL/GenBank/DDBJ whole genome shotgun (WGS) entry which is preliminary data.</text>
</comment>
<evidence type="ECO:0000313" key="2">
    <source>
        <dbReference type="EMBL" id="GBG14927.1"/>
    </source>
</evidence>
<proteinExistence type="predicted"/>
<dbReference type="AlphaFoldDB" id="A0A2R5F9Q3"/>
<evidence type="ECO:0000313" key="3">
    <source>
        <dbReference type="Proteomes" id="UP000245081"/>
    </source>
</evidence>
<evidence type="ECO:0000256" key="1">
    <source>
        <dbReference type="SAM" id="Phobius"/>
    </source>
</evidence>
<keyword evidence="1" id="KW-0472">Membrane</keyword>
<dbReference type="EMBL" id="BDOQ01000012">
    <property type="protein sequence ID" value="GBG14927.1"/>
    <property type="molecule type" value="Genomic_DNA"/>
</dbReference>
<keyword evidence="3" id="KW-1185">Reference proteome</keyword>
<accession>A0A2R5F9Q3</accession>
<reference evidence="2 3" key="1">
    <citation type="journal article" date="2018" name="Environ. Microbiol.">
        <title>Isolation and genomic characterization of Novimethylophilus kurashikiensis gen. nov. sp. nov., a new lanthanide-dependent methylotrophic species of Methylophilaceae.</title>
        <authorList>
            <person name="Lv H."/>
            <person name="Sahin N."/>
            <person name="Tani A."/>
        </authorList>
    </citation>
    <scope>NUCLEOTIDE SEQUENCE [LARGE SCALE GENOMIC DNA]</scope>
    <source>
        <strain evidence="2 3">La2-4</strain>
    </source>
</reference>
<protein>
    <submittedName>
        <fullName evidence="2">Uncharacterized protein</fullName>
    </submittedName>
</protein>
<dbReference type="Proteomes" id="UP000245081">
    <property type="component" value="Unassembled WGS sequence"/>
</dbReference>
<sequence>MKNPLDTATGTIVCGLVLTIVLFMFVRYQLGA</sequence>
<feature type="transmembrane region" description="Helical" evidence="1">
    <location>
        <begin position="12"/>
        <end position="30"/>
    </location>
</feature>
<gene>
    <name evidence="2" type="ORF">NMK_2528</name>
</gene>
<keyword evidence="1" id="KW-1133">Transmembrane helix</keyword>
<keyword evidence="1" id="KW-0812">Transmembrane</keyword>
<name>A0A2R5F9Q3_9PROT</name>